<dbReference type="Gene3D" id="3.40.50.12780">
    <property type="entry name" value="N-terminal domain of ligase-like"/>
    <property type="match status" value="1"/>
</dbReference>
<evidence type="ECO:0000256" key="4">
    <source>
        <dbReference type="ARBA" id="ARBA00023098"/>
    </source>
</evidence>
<dbReference type="InterPro" id="IPR020845">
    <property type="entry name" value="AMP-binding_CS"/>
</dbReference>
<evidence type="ECO:0000313" key="9">
    <source>
        <dbReference type="EMBL" id="GGC65627.1"/>
    </source>
</evidence>
<keyword evidence="2 9" id="KW-0436">Ligase</keyword>
<evidence type="ECO:0000256" key="1">
    <source>
        <dbReference type="ARBA" id="ARBA00006432"/>
    </source>
</evidence>
<dbReference type="PROSITE" id="PS00455">
    <property type="entry name" value="AMP_BINDING"/>
    <property type="match status" value="1"/>
</dbReference>
<accession>A0A916XEC4</accession>
<protein>
    <recommendedName>
        <fullName evidence="6">Acyl-CoA synthetase</fullName>
    </recommendedName>
</protein>
<dbReference type="InterPro" id="IPR042099">
    <property type="entry name" value="ANL_N_sf"/>
</dbReference>
<dbReference type="PANTHER" id="PTHR43272">
    <property type="entry name" value="LONG-CHAIN-FATTY-ACID--COA LIGASE"/>
    <property type="match status" value="1"/>
</dbReference>
<evidence type="ECO:0000256" key="5">
    <source>
        <dbReference type="ARBA" id="ARBA00024484"/>
    </source>
</evidence>
<evidence type="ECO:0000256" key="6">
    <source>
        <dbReference type="ARBA" id="ARBA00032875"/>
    </source>
</evidence>
<dbReference type="AlphaFoldDB" id="A0A916XEC4"/>
<dbReference type="Gene3D" id="3.30.300.30">
    <property type="match status" value="1"/>
</dbReference>
<organism evidence="9 10">
    <name type="scientific">Hoyosella rhizosphaerae</name>
    <dbReference type="NCBI Taxonomy" id="1755582"/>
    <lineage>
        <taxon>Bacteria</taxon>
        <taxon>Bacillati</taxon>
        <taxon>Actinomycetota</taxon>
        <taxon>Actinomycetes</taxon>
        <taxon>Mycobacteriales</taxon>
        <taxon>Hoyosellaceae</taxon>
        <taxon>Hoyosella</taxon>
    </lineage>
</organism>
<dbReference type="InterPro" id="IPR000873">
    <property type="entry name" value="AMP-dep_synth/lig_dom"/>
</dbReference>
<dbReference type="GO" id="GO:0016020">
    <property type="term" value="C:membrane"/>
    <property type="evidence" value="ECO:0007669"/>
    <property type="project" value="TreeGrafter"/>
</dbReference>
<dbReference type="Proteomes" id="UP000641514">
    <property type="component" value="Unassembled WGS sequence"/>
</dbReference>
<keyword evidence="10" id="KW-1185">Reference proteome</keyword>
<dbReference type="SUPFAM" id="SSF56801">
    <property type="entry name" value="Acetyl-CoA synthetase-like"/>
    <property type="match status" value="1"/>
</dbReference>
<reference evidence="9" key="1">
    <citation type="journal article" date="2014" name="Int. J. Syst. Evol. Microbiol.">
        <title>Complete genome sequence of Corynebacterium casei LMG S-19264T (=DSM 44701T), isolated from a smear-ripened cheese.</title>
        <authorList>
            <consortium name="US DOE Joint Genome Institute (JGI-PGF)"/>
            <person name="Walter F."/>
            <person name="Albersmeier A."/>
            <person name="Kalinowski J."/>
            <person name="Ruckert C."/>
        </authorList>
    </citation>
    <scope>NUCLEOTIDE SEQUENCE</scope>
    <source>
        <strain evidence="9">CGMCC 1.15478</strain>
    </source>
</reference>
<keyword evidence="3" id="KW-0276">Fatty acid metabolism</keyword>
<comment type="catalytic activity">
    <reaction evidence="5">
        <text>a long-chain fatty acid + ATP + CoA = a long-chain fatty acyl-CoA + AMP + diphosphate</text>
        <dbReference type="Rhea" id="RHEA:15421"/>
        <dbReference type="ChEBI" id="CHEBI:30616"/>
        <dbReference type="ChEBI" id="CHEBI:33019"/>
        <dbReference type="ChEBI" id="CHEBI:57287"/>
        <dbReference type="ChEBI" id="CHEBI:57560"/>
        <dbReference type="ChEBI" id="CHEBI:83139"/>
        <dbReference type="ChEBI" id="CHEBI:456215"/>
        <dbReference type="EC" id="6.2.1.3"/>
    </reaction>
    <physiologicalReaction direction="left-to-right" evidence="5">
        <dbReference type="Rhea" id="RHEA:15422"/>
    </physiologicalReaction>
</comment>
<feature type="domain" description="AMP-dependent synthetase/ligase" evidence="8">
    <location>
        <begin position="10"/>
        <end position="433"/>
    </location>
</feature>
<comment type="caution">
    <text evidence="9">The sequence shown here is derived from an EMBL/GenBank/DDBJ whole genome shotgun (WGS) entry which is preliminary data.</text>
</comment>
<feature type="region of interest" description="Disordered" evidence="7">
    <location>
        <begin position="611"/>
        <end position="633"/>
    </location>
</feature>
<dbReference type="Pfam" id="PF23562">
    <property type="entry name" value="AMP-binding_C_3"/>
    <property type="match status" value="1"/>
</dbReference>
<dbReference type="GO" id="GO:0004467">
    <property type="term" value="F:long-chain fatty acid-CoA ligase activity"/>
    <property type="evidence" value="ECO:0007669"/>
    <property type="project" value="UniProtKB-EC"/>
</dbReference>
<evidence type="ECO:0000256" key="7">
    <source>
        <dbReference type="SAM" id="MobiDB-lite"/>
    </source>
</evidence>
<comment type="similarity">
    <text evidence="1">Belongs to the ATP-dependent AMP-binding enzyme family.</text>
</comment>
<name>A0A916XEC4_9ACTN</name>
<evidence type="ECO:0000256" key="3">
    <source>
        <dbReference type="ARBA" id="ARBA00022832"/>
    </source>
</evidence>
<dbReference type="PANTHER" id="PTHR43272:SF32">
    <property type="entry name" value="AMP-DEPENDENT SYNTHETASE_LIGASE DOMAIN-CONTAINING PROTEIN"/>
    <property type="match status" value="1"/>
</dbReference>
<evidence type="ECO:0000313" key="10">
    <source>
        <dbReference type="Proteomes" id="UP000641514"/>
    </source>
</evidence>
<dbReference type="InterPro" id="IPR045851">
    <property type="entry name" value="AMP-bd_C_sf"/>
</dbReference>
<reference evidence="9" key="2">
    <citation type="submission" date="2020-09" db="EMBL/GenBank/DDBJ databases">
        <authorList>
            <person name="Sun Q."/>
            <person name="Zhou Y."/>
        </authorList>
    </citation>
    <scope>NUCLEOTIDE SEQUENCE</scope>
    <source>
        <strain evidence="9">CGMCC 1.15478</strain>
    </source>
</reference>
<gene>
    <name evidence="9" type="ORF">GCM10011410_17640</name>
</gene>
<evidence type="ECO:0000259" key="8">
    <source>
        <dbReference type="Pfam" id="PF00501"/>
    </source>
</evidence>
<sequence>MTTLPERIATWATEHPHQVALREKNLGVWRNITWTEYHHSVQALAHGLAALNVTATDRVGILSENRSEWLYCDLATLSLRAITVGFYPTNPAAEIQYQLNDAGIRVLFAEDQEQVDKVLEVWENCPTLERVVYFEKRGLATYSEPRLISYDALLDAGEQHANENPVFLDDVAKHVTPDDIATLIYTSGTTGPPKGAMLTVANINYAIDALLRDTGLVNPPPSPRDVSLSFLPLCHVAERMFTVWNNAANGLVVHFAESIDTVAADLAEVQPTVLFAVPRIWEKLQSAVAIRMMAASPVKKFAYRCGTILGDGIADIRIKHGGNHTVTTRTLYAIGYPLVLRALRDKLGLRRVRTAISGAAPISPEVLRFFLAIGVPMFEAYGMTENCAVASANRQGRMKLGTVGEPIPGIELILDDQTGEILTRHPGTFAGYWNKPEATAKTIDADGWLHTGDVGEWVDGTYLRIIDRLKDIIITAGGKNISPSEIENQLKTSPFIKEAVIIGDRRAYLTALIGIDFDSVSDWASRHNITYSTYRDLSVKPEVLELIRHAVIETNTKFARVENVRKFRVLTKELDHDDGELTATQKVRRSALTQRFENLIDDMYGDGTQFAGGDLSRTHADAPKTDATTGGNP</sequence>
<dbReference type="Pfam" id="PF00501">
    <property type="entry name" value="AMP-binding"/>
    <property type="match status" value="1"/>
</dbReference>
<dbReference type="RefSeq" id="WP_188673370.1">
    <property type="nucleotide sequence ID" value="NZ_BMJH01000002.1"/>
</dbReference>
<proteinExistence type="inferred from homology"/>
<keyword evidence="4" id="KW-0443">Lipid metabolism</keyword>
<dbReference type="EMBL" id="BMJH01000002">
    <property type="protein sequence ID" value="GGC65627.1"/>
    <property type="molecule type" value="Genomic_DNA"/>
</dbReference>
<evidence type="ECO:0000256" key="2">
    <source>
        <dbReference type="ARBA" id="ARBA00022598"/>
    </source>
</evidence>